<comment type="caution">
    <text evidence="1">The sequence shown here is derived from an EMBL/GenBank/DDBJ whole genome shotgun (WGS) entry which is preliminary data.</text>
</comment>
<organism evidence="1 2">
    <name type="scientific">Clostridium chromiireducens</name>
    <dbReference type="NCBI Taxonomy" id="225345"/>
    <lineage>
        <taxon>Bacteria</taxon>
        <taxon>Bacillati</taxon>
        <taxon>Bacillota</taxon>
        <taxon>Clostridia</taxon>
        <taxon>Eubacteriales</taxon>
        <taxon>Clostridiaceae</taxon>
        <taxon>Clostridium</taxon>
    </lineage>
</organism>
<dbReference type="RefSeq" id="WP_119367932.1">
    <property type="nucleotide sequence ID" value="NZ_QXDJ01000006.1"/>
</dbReference>
<accession>A0A399IK36</accession>
<reference evidence="1 2" key="1">
    <citation type="submission" date="2018-08" db="EMBL/GenBank/DDBJ databases">
        <title>Genome of Clostridium chromiireducens C1, DSM12136.</title>
        <authorList>
            <person name="Xing M."/>
            <person name="Wei Y."/>
            <person name="Ang E.L."/>
            <person name="Zhao H."/>
            <person name="Zhang Y."/>
        </authorList>
    </citation>
    <scope>NUCLEOTIDE SEQUENCE [LARGE SCALE GENOMIC DNA]</scope>
    <source>
        <strain evidence="1 2">C1</strain>
    </source>
</reference>
<proteinExistence type="predicted"/>
<evidence type="ECO:0000313" key="1">
    <source>
        <dbReference type="EMBL" id="RII32857.1"/>
    </source>
</evidence>
<dbReference type="Proteomes" id="UP000265930">
    <property type="component" value="Unassembled WGS sequence"/>
</dbReference>
<dbReference type="AlphaFoldDB" id="A0A399IK36"/>
<name>A0A399IK36_9CLOT</name>
<dbReference type="EMBL" id="QXDJ01000006">
    <property type="protein sequence ID" value="RII32857.1"/>
    <property type="molecule type" value="Genomic_DNA"/>
</dbReference>
<gene>
    <name evidence="1" type="ORF">D2A34_21930</name>
</gene>
<dbReference type="SUPFAM" id="SSF160719">
    <property type="entry name" value="gpW/gp25-like"/>
    <property type="match status" value="1"/>
</dbReference>
<sequence length="101" mass="11288">MEYIIDTSNGVNLNWSAKGKDRIAQNVLNLISTFKYEVAYNREKGISPAILDKPVNIMQAAYIAEVYRVVQKDEPRAVVKSVSLLGVDEEGDAKFKVVIDI</sequence>
<protein>
    <submittedName>
        <fullName evidence="1">Uncharacterized protein</fullName>
    </submittedName>
</protein>
<evidence type="ECO:0000313" key="2">
    <source>
        <dbReference type="Proteomes" id="UP000265930"/>
    </source>
</evidence>
<dbReference type="Gene3D" id="3.10.450.40">
    <property type="match status" value="1"/>
</dbReference>